<evidence type="ECO:0000256" key="1">
    <source>
        <dbReference type="ARBA" id="ARBA00022576"/>
    </source>
</evidence>
<evidence type="ECO:0000313" key="6">
    <source>
        <dbReference type="Proteomes" id="UP000281343"/>
    </source>
</evidence>
<dbReference type="GO" id="GO:0042802">
    <property type="term" value="F:identical protein binding"/>
    <property type="evidence" value="ECO:0007669"/>
    <property type="project" value="TreeGrafter"/>
</dbReference>
<sequence length="398" mass="42611">MISPVLPSYSRAPLSFVKGEGAWLVEADGRRFLDFASGVAVMALGHSHPKLVNTLRSQAENLWHTSNLYTVPQQEELAAKLVEHTFADTMFFCNSGTEAGELAVKMARKYWYEKGQPERTTILAFEGAFHGRSMGMISAAGAEKLTKGFGPLLPGFVHLPFGDHDALREAAARPDVGAIMIEPVQGESGIRPVPDQCLKGLRDLCDEHGLLLILDEIQCGMGRTGKLFAHEWAGITPDIMMIAKGIGGGFPIGALLATEAAAVGMTPGTHGSTYGGNPLGCAVASTVMDVITEEGFLEDVNRRAGLLRQKAEGLVAAHPEVFETVRGTGFMLGLVCRKPNLDVIRAAHDQEMLTVPAGDNVVRLLPALTVTEEEIADGIDRLDRAATALETQDDDPAD</sequence>
<dbReference type="EC" id="2.6.1.11" evidence="4"/>
<dbReference type="InterPro" id="IPR050103">
    <property type="entry name" value="Class-III_PLP-dep_AT"/>
</dbReference>
<dbReference type="HAMAP" id="MF_01107">
    <property type="entry name" value="ArgD_aminotrans_3"/>
    <property type="match status" value="1"/>
</dbReference>
<keyword evidence="4" id="KW-0055">Arginine biosynthesis</keyword>
<keyword evidence="3 4" id="KW-0663">Pyridoxal phosphate</keyword>
<comment type="subunit">
    <text evidence="4">Homodimer.</text>
</comment>
<evidence type="ECO:0000256" key="2">
    <source>
        <dbReference type="ARBA" id="ARBA00022679"/>
    </source>
</evidence>
<evidence type="ECO:0000313" key="5">
    <source>
        <dbReference type="EMBL" id="RMA44250.1"/>
    </source>
</evidence>
<dbReference type="InterPro" id="IPR005814">
    <property type="entry name" value="Aminotrans_3"/>
</dbReference>
<dbReference type="UniPathway" id="UPA00068">
    <property type="reaction ID" value="UER00109"/>
</dbReference>
<dbReference type="InterPro" id="IPR049704">
    <property type="entry name" value="Aminotrans_3_PPA_site"/>
</dbReference>
<comment type="pathway">
    <text evidence="4">Amino-acid biosynthesis; L-arginine biosynthesis; N(2)-acetyl-L-ornithine from L-glutamate: step 4/4.</text>
</comment>
<comment type="miscellaneous">
    <text evidence="4">May also have succinyldiaminopimelate aminotransferase activity, thus carrying out the corresponding step in lysine biosynthesis.</text>
</comment>
<dbReference type="Gene3D" id="3.90.1150.10">
    <property type="entry name" value="Aspartate Aminotransferase, domain 1"/>
    <property type="match status" value="1"/>
</dbReference>
<dbReference type="InterPro" id="IPR015424">
    <property type="entry name" value="PyrdxlP-dep_Trfase"/>
</dbReference>
<dbReference type="Proteomes" id="UP000281343">
    <property type="component" value="Unassembled WGS sequence"/>
</dbReference>
<comment type="cofactor">
    <cofactor evidence="4">
        <name>pyridoxal 5'-phosphate</name>
        <dbReference type="ChEBI" id="CHEBI:597326"/>
    </cofactor>
    <text evidence="4">Binds 1 pyridoxal phosphate per subunit.</text>
</comment>
<keyword evidence="4" id="KW-0028">Amino-acid biosynthesis</keyword>
<name>A0A3L9YNI5_9RHOB</name>
<dbReference type="EMBL" id="RCNT01000001">
    <property type="protein sequence ID" value="RMA44250.1"/>
    <property type="molecule type" value="Genomic_DNA"/>
</dbReference>
<comment type="similarity">
    <text evidence="4">Belongs to the class-III pyridoxal-phosphate-dependent aminotransferase family. ArgD subfamily.</text>
</comment>
<dbReference type="PANTHER" id="PTHR11986">
    <property type="entry name" value="AMINOTRANSFERASE CLASS III"/>
    <property type="match status" value="1"/>
</dbReference>
<dbReference type="NCBIfam" id="TIGR00707">
    <property type="entry name" value="argD"/>
    <property type="match status" value="1"/>
</dbReference>
<dbReference type="PROSITE" id="PS00600">
    <property type="entry name" value="AA_TRANSFER_CLASS_3"/>
    <property type="match status" value="1"/>
</dbReference>
<keyword evidence="1 4" id="KW-0032">Aminotransferase</keyword>
<feature type="binding site" evidence="4">
    <location>
        <position position="272"/>
    </location>
    <ligand>
        <name>N(2)-acetyl-L-ornithine</name>
        <dbReference type="ChEBI" id="CHEBI:57805"/>
    </ligand>
</feature>
<dbReference type="AlphaFoldDB" id="A0A3L9YNI5"/>
<dbReference type="CDD" id="cd00610">
    <property type="entry name" value="OAT_like"/>
    <property type="match status" value="1"/>
</dbReference>
<comment type="catalytic activity">
    <reaction evidence="4">
        <text>N(2)-acetyl-L-ornithine + 2-oxoglutarate = N-acetyl-L-glutamate 5-semialdehyde + L-glutamate</text>
        <dbReference type="Rhea" id="RHEA:18049"/>
        <dbReference type="ChEBI" id="CHEBI:16810"/>
        <dbReference type="ChEBI" id="CHEBI:29123"/>
        <dbReference type="ChEBI" id="CHEBI:29985"/>
        <dbReference type="ChEBI" id="CHEBI:57805"/>
        <dbReference type="EC" id="2.6.1.11"/>
    </reaction>
</comment>
<reference evidence="5 6" key="1">
    <citation type="submission" date="2018-10" db="EMBL/GenBank/DDBJ databases">
        <authorList>
            <person name="Jung H.S."/>
            <person name="Jeon C.O."/>
        </authorList>
    </citation>
    <scope>NUCLEOTIDE SEQUENCE [LARGE SCALE GENOMIC DNA]</scope>
    <source>
        <strain evidence="5 6">MA-7-27</strain>
    </source>
</reference>
<dbReference type="NCBIfam" id="NF002325">
    <property type="entry name" value="PRK01278.1"/>
    <property type="match status" value="1"/>
</dbReference>
<accession>A0A3L9YNI5</accession>
<dbReference type="InterPro" id="IPR004636">
    <property type="entry name" value="AcOrn/SuccOrn_fam"/>
</dbReference>
<keyword evidence="6" id="KW-1185">Reference proteome</keyword>
<feature type="binding site" evidence="4">
    <location>
        <position position="273"/>
    </location>
    <ligand>
        <name>pyridoxal 5'-phosphate</name>
        <dbReference type="ChEBI" id="CHEBI:597326"/>
    </ligand>
</feature>
<comment type="caution">
    <text evidence="5">The sequence shown here is derived from an EMBL/GenBank/DDBJ whole genome shotgun (WGS) entry which is preliminary data.</text>
</comment>
<dbReference type="RefSeq" id="WP_121896841.1">
    <property type="nucleotide sequence ID" value="NZ_RCNT01000001.1"/>
</dbReference>
<organism evidence="5 6">
    <name type="scientific">Rhodophyticola porphyridii</name>
    <dbReference type="NCBI Taxonomy" id="1852017"/>
    <lineage>
        <taxon>Bacteria</taxon>
        <taxon>Pseudomonadati</taxon>
        <taxon>Pseudomonadota</taxon>
        <taxon>Alphaproteobacteria</taxon>
        <taxon>Rhodobacterales</taxon>
        <taxon>Roseobacteraceae</taxon>
        <taxon>Rhodophyticola</taxon>
    </lineage>
</organism>
<dbReference type="GO" id="GO:0005737">
    <property type="term" value="C:cytoplasm"/>
    <property type="evidence" value="ECO:0007669"/>
    <property type="project" value="UniProtKB-SubCell"/>
</dbReference>
<dbReference type="InterPro" id="IPR015421">
    <property type="entry name" value="PyrdxlP-dep_Trfase_major"/>
</dbReference>
<dbReference type="InterPro" id="IPR015422">
    <property type="entry name" value="PyrdxlP-dep_Trfase_small"/>
</dbReference>
<protein>
    <recommendedName>
        <fullName evidence="4">Acetylornithine aminotransferase</fullName>
        <shortName evidence="4">ACOAT</shortName>
        <ecNumber evidence="4">2.6.1.11</ecNumber>
    </recommendedName>
</protein>
<feature type="binding site" evidence="4">
    <location>
        <begin position="215"/>
        <end position="218"/>
    </location>
    <ligand>
        <name>pyridoxal 5'-phosphate</name>
        <dbReference type="ChEBI" id="CHEBI:597326"/>
    </ligand>
</feature>
<dbReference type="Gene3D" id="3.40.640.10">
    <property type="entry name" value="Type I PLP-dependent aspartate aminotransferase-like (Major domain)"/>
    <property type="match status" value="1"/>
</dbReference>
<dbReference type="OrthoDB" id="9801834at2"/>
<comment type="subcellular location">
    <subcellularLocation>
        <location evidence="4">Cytoplasm</location>
    </subcellularLocation>
</comment>
<proteinExistence type="inferred from homology"/>
<feature type="binding site" evidence="4">
    <location>
        <position position="132"/>
    </location>
    <ligand>
        <name>N(2)-acetyl-L-ornithine</name>
        <dbReference type="ChEBI" id="CHEBI:57805"/>
    </ligand>
</feature>
<dbReference type="GO" id="GO:0030170">
    <property type="term" value="F:pyridoxal phosphate binding"/>
    <property type="evidence" value="ECO:0007669"/>
    <property type="project" value="InterPro"/>
</dbReference>
<dbReference type="SUPFAM" id="SSF53383">
    <property type="entry name" value="PLP-dependent transferases"/>
    <property type="match status" value="1"/>
</dbReference>
<dbReference type="FunFam" id="3.40.640.10:FF:000004">
    <property type="entry name" value="Acetylornithine aminotransferase"/>
    <property type="match status" value="1"/>
</dbReference>
<dbReference type="GO" id="GO:0006526">
    <property type="term" value="P:L-arginine biosynthetic process"/>
    <property type="evidence" value="ECO:0007669"/>
    <property type="project" value="UniProtKB-UniRule"/>
</dbReference>
<dbReference type="PIRSF" id="PIRSF000521">
    <property type="entry name" value="Transaminase_4ab_Lys_Orn"/>
    <property type="match status" value="1"/>
</dbReference>
<feature type="binding site" evidence="4">
    <location>
        <position position="129"/>
    </location>
    <ligand>
        <name>pyridoxal 5'-phosphate</name>
        <dbReference type="ChEBI" id="CHEBI:597326"/>
    </ligand>
</feature>
<gene>
    <name evidence="4" type="primary">argD</name>
    <name evidence="5" type="ORF">D9R08_03885</name>
</gene>
<dbReference type="GO" id="GO:0003992">
    <property type="term" value="F:N2-acetyl-L-ornithine:2-oxoglutarate 5-aminotransferase activity"/>
    <property type="evidence" value="ECO:0007669"/>
    <property type="project" value="UniProtKB-UniRule"/>
</dbReference>
<feature type="binding site" evidence="4">
    <location>
        <begin position="96"/>
        <end position="97"/>
    </location>
    <ligand>
        <name>pyridoxal 5'-phosphate</name>
        <dbReference type="ChEBI" id="CHEBI:597326"/>
    </ligand>
</feature>
<evidence type="ECO:0000256" key="3">
    <source>
        <dbReference type="ARBA" id="ARBA00022898"/>
    </source>
</evidence>
<dbReference type="Pfam" id="PF00202">
    <property type="entry name" value="Aminotran_3"/>
    <property type="match status" value="1"/>
</dbReference>
<keyword evidence="2 4" id="KW-0808">Transferase</keyword>
<keyword evidence="4" id="KW-0963">Cytoplasm</keyword>
<evidence type="ECO:0000256" key="4">
    <source>
        <dbReference type="HAMAP-Rule" id="MF_01107"/>
    </source>
</evidence>
<dbReference type="PANTHER" id="PTHR11986:SF113">
    <property type="entry name" value="SUCCINYLORNITHINE TRANSAMINASE"/>
    <property type="match status" value="1"/>
</dbReference>
<feature type="modified residue" description="N6-(pyridoxal phosphate)lysine" evidence="4">
    <location>
        <position position="244"/>
    </location>
</feature>